<evidence type="ECO:0000259" key="2">
    <source>
        <dbReference type="PROSITE" id="PS50853"/>
    </source>
</evidence>
<dbReference type="SUPFAM" id="SSF49265">
    <property type="entry name" value="Fibronectin type III"/>
    <property type="match status" value="3"/>
</dbReference>
<dbReference type="AlphaFoldDB" id="A0AAV2PHK3"/>
<accession>A0AAV2PHK3</accession>
<dbReference type="Pfam" id="PF00041">
    <property type="entry name" value="fn3"/>
    <property type="match status" value="6"/>
</dbReference>
<feature type="domain" description="Fibronectin type-III" evidence="2">
    <location>
        <begin position="95"/>
        <end position="184"/>
    </location>
</feature>
<feature type="compositionally biased region" description="Polar residues" evidence="1">
    <location>
        <begin position="84"/>
        <end position="99"/>
    </location>
</feature>
<sequence length="557" mass="60697">VPGKSTNVSSKSVTPYSLEVNWNQPLDNLCLITNYTLTWNNISGRTEQVNVTEPPYNITGLTSCINYTITVIAYTEEGPGEPSDTMTTETDIPGKSTNVTTKSITPYSLEVNWNQPLDNLCLITNYTLTWNNISGGTEQVNVTEQSYNITGLASCINYTITVIVYTEKGPGEPSDTVILTTKTDIPGKSTNLTTKSVTPSSLEVNWNQPSDNLCLITNYTVTWTNASGGTEQVNVTEPHYNITGLAACINYTITFIAYTEKGPGEPSDIVILTTETDVPGKCTNVTTKRITPYSLEVNWNQPLDNLCPITNYTLTWTNISGGTEQVNVTEPPYNLTGLAACINYTITVTAYTEKGPGEPSDTVILTTETDVPGKSTNVTTKSVTPYSLEVNWNQPLDNLCLITNYTLTWTNISGGTEQVNVTEPPYNLTGLAACLNYTITVIAYTEKGPAEPSDTVILTTETDVPGKISNVTSNIITPYSLEVNWSRPLDHFCHITNYTIKWANSSGGEELKNTVTEPPYNITGLASCTNYTITVIAYTKKGPGEPRDTVTLATEMD</sequence>
<dbReference type="InterPro" id="IPR003961">
    <property type="entry name" value="FN3_dom"/>
</dbReference>
<dbReference type="PANTHER" id="PTHR46957">
    <property type="entry name" value="CYTOKINE RECEPTOR"/>
    <property type="match status" value="1"/>
</dbReference>
<dbReference type="EMBL" id="CAXKWB010000134">
    <property type="protein sequence ID" value="CAL4059460.1"/>
    <property type="molecule type" value="Genomic_DNA"/>
</dbReference>
<feature type="non-terminal residue" evidence="3">
    <location>
        <position position="557"/>
    </location>
</feature>
<proteinExistence type="predicted"/>
<dbReference type="Gene3D" id="2.60.40.10">
    <property type="entry name" value="Immunoglobulins"/>
    <property type="match status" value="6"/>
</dbReference>
<evidence type="ECO:0000313" key="4">
    <source>
        <dbReference type="Proteomes" id="UP001497623"/>
    </source>
</evidence>
<dbReference type="PROSITE" id="PS50853">
    <property type="entry name" value="FN3"/>
    <property type="match status" value="6"/>
</dbReference>
<feature type="non-terminal residue" evidence="3">
    <location>
        <position position="1"/>
    </location>
</feature>
<keyword evidence="4" id="KW-1185">Reference proteome</keyword>
<feature type="domain" description="Fibronectin type-III" evidence="2">
    <location>
        <begin position="4"/>
        <end position="93"/>
    </location>
</feature>
<evidence type="ECO:0000256" key="1">
    <source>
        <dbReference type="SAM" id="MobiDB-lite"/>
    </source>
</evidence>
<dbReference type="CDD" id="cd00063">
    <property type="entry name" value="FN3"/>
    <property type="match status" value="6"/>
</dbReference>
<organism evidence="3 4">
    <name type="scientific">Meganyctiphanes norvegica</name>
    <name type="common">Northern krill</name>
    <name type="synonym">Thysanopoda norvegica</name>
    <dbReference type="NCBI Taxonomy" id="48144"/>
    <lineage>
        <taxon>Eukaryota</taxon>
        <taxon>Metazoa</taxon>
        <taxon>Ecdysozoa</taxon>
        <taxon>Arthropoda</taxon>
        <taxon>Crustacea</taxon>
        <taxon>Multicrustacea</taxon>
        <taxon>Malacostraca</taxon>
        <taxon>Eumalacostraca</taxon>
        <taxon>Eucarida</taxon>
        <taxon>Euphausiacea</taxon>
        <taxon>Euphausiidae</taxon>
        <taxon>Meganyctiphanes</taxon>
    </lineage>
</organism>
<dbReference type="GO" id="GO:0016020">
    <property type="term" value="C:membrane"/>
    <property type="evidence" value="ECO:0007669"/>
    <property type="project" value="UniProtKB-SubCell"/>
</dbReference>
<dbReference type="SMART" id="SM00060">
    <property type="entry name" value="FN3"/>
    <property type="match status" value="6"/>
</dbReference>
<dbReference type="InterPro" id="IPR013783">
    <property type="entry name" value="Ig-like_fold"/>
</dbReference>
<feature type="region of interest" description="Disordered" evidence="1">
    <location>
        <begin position="78"/>
        <end position="99"/>
    </location>
</feature>
<dbReference type="Proteomes" id="UP001497623">
    <property type="component" value="Unassembled WGS sequence"/>
</dbReference>
<feature type="domain" description="Fibronectin type-III" evidence="2">
    <location>
        <begin position="374"/>
        <end position="463"/>
    </location>
</feature>
<dbReference type="InterPro" id="IPR050713">
    <property type="entry name" value="RTP_Phos/Ushers"/>
</dbReference>
<dbReference type="InterPro" id="IPR036116">
    <property type="entry name" value="FN3_sf"/>
</dbReference>
<dbReference type="PANTHER" id="PTHR46957:SF3">
    <property type="entry name" value="CYTOKINE RECEPTOR"/>
    <property type="match status" value="1"/>
</dbReference>
<gene>
    <name evidence="3" type="ORF">MNOR_LOCUS582</name>
</gene>
<comment type="caution">
    <text evidence="3">The sequence shown here is derived from an EMBL/GenBank/DDBJ whole genome shotgun (WGS) entry which is preliminary data.</text>
</comment>
<feature type="domain" description="Fibronectin type-III" evidence="2">
    <location>
        <begin position="188"/>
        <end position="277"/>
    </location>
</feature>
<name>A0AAV2PHK3_MEGNR</name>
<feature type="domain" description="Fibronectin type-III" evidence="2">
    <location>
        <begin position="281"/>
        <end position="370"/>
    </location>
</feature>
<reference evidence="3 4" key="1">
    <citation type="submission" date="2024-05" db="EMBL/GenBank/DDBJ databases">
        <authorList>
            <person name="Wallberg A."/>
        </authorList>
    </citation>
    <scope>NUCLEOTIDE SEQUENCE [LARGE SCALE GENOMIC DNA]</scope>
</reference>
<evidence type="ECO:0000313" key="3">
    <source>
        <dbReference type="EMBL" id="CAL4059460.1"/>
    </source>
</evidence>
<feature type="domain" description="Fibronectin type-III" evidence="2">
    <location>
        <begin position="467"/>
        <end position="557"/>
    </location>
</feature>
<protein>
    <recommendedName>
        <fullName evidence="2">Fibronectin type-III domain-containing protein</fullName>
    </recommendedName>
</protein>